<dbReference type="InterPro" id="IPR003029">
    <property type="entry name" value="S1_domain"/>
</dbReference>
<keyword evidence="4 8" id="KW-0540">Nuclease</keyword>
<dbReference type="NCBIfam" id="TIGR00358">
    <property type="entry name" value="3_prime_RNase"/>
    <property type="match status" value="1"/>
</dbReference>
<evidence type="ECO:0000256" key="2">
    <source>
        <dbReference type="ARBA" id="ARBA00004496"/>
    </source>
</evidence>
<feature type="domain" description="S1 motif" evidence="10">
    <location>
        <begin position="664"/>
        <end position="745"/>
    </location>
</feature>
<keyword evidence="12" id="KW-1185">Reference proteome</keyword>
<dbReference type="Pfam" id="PF17876">
    <property type="entry name" value="CSD2"/>
    <property type="match status" value="1"/>
</dbReference>
<dbReference type="Pfam" id="PF00773">
    <property type="entry name" value="RNB"/>
    <property type="match status" value="1"/>
</dbReference>
<dbReference type="GO" id="GO:0006402">
    <property type="term" value="P:mRNA catabolic process"/>
    <property type="evidence" value="ECO:0007669"/>
    <property type="project" value="TreeGrafter"/>
</dbReference>
<dbReference type="InterPro" id="IPR013223">
    <property type="entry name" value="RNase_B_OB_dom"/>
</dbReference>
<proteinExistence type="inferred from homology"/>
<evidence type="ECO:0000256" key="3">
    <source>
        <dbReference type="ARBA" id="ARBA00022490"/>
    </source>
</evidence>
<comment type="subcellular location">
    <subcellularLocation>
        <location evidence="2 8">Cytoplasm</location>
    </subcellularLocation>
</comment>
<evidence type="ECO:0000256" key="6">
    <source>
        <dbReference type="ARBA" id="ARBA00022839"/>
    </source>
</evidence>
<keyword evidence="7 8" id="KW-0694">RNA-binding</keyword>
<accession>A0A2S7IF30</accession>
<dbReference type="InterPro" id="IPR011805">
    <property type="entry name" value="RNase_R"/>
</dbReference>
<comment type="caution">
    <text evidence="11">The sequence shown here is derived from an EMBL/GenBank/DDBJ whole genome shotgun (WGS) entry which is preliminary data.</text>
</comment>
<dbReference type="NCBIfam" id="TIGR02063">
    <property type="entry name" value="RNase_R"/>
    <property type="match status" value="1"/>
</dbReference>
<evidence type="ECO:0000256" key="8">
    <source>
        <dbReference type="HAMAP-Rule" id="MF_01895"/>
    </source>
</evidence>
<dbReference type="PANTHER" id="PTHR23355:SF9">
    <property type="entry name" value="DIS3-LIKE EXONUCLEASE 2"/>
    <property type="match status" value="1"/>
</dbReference>
<protein>
    <recommendedName>
        <fullName evidence="8">Ribonuclease R</fullName>
        <shortName evidence="8">RNase R</shortName>
        <ecNumber evidence="8">3.1.13.1</ecNumber>
    </recommendedName>
</protein>
<dbReference type="GO" id="GO:0003723">
    <property type="term" value="F:RNA binding"/>
    <property type="evidence" value="ECO:0007669"/>
    <property type="project" value="UniProtKB-UniRule"/>
</dbReference>
<evidence type="ECO:0000256" key="4">
    <source>
        <dbReference type="ARBA" id="ARBA00022722"/>
    </source>
</evidence>
<comment type="similarity">
    <text evidence="8">Belongs to the RNR ribonuclease family. RNase R subfamily.</text>
</comment>
<evidence type="ECO:0000313" key="12">
    <source>
        <dbReference type="Proteomes" id="UP000239590"/>
    </source>
</evidence>
<comment type="catalytic activity">
    <reaction evidence="1 8">
        <text>Exonucleolytic cleavage in the 3'- to 5'-direction to yield nucleoside 5'-phosphates.</text>
        <dbReference type="EC" id="3.1.13.1"/>
    </reaction>
</comment>
<evidence type="ECO:0000256" key="9">
    <source>
        <dbReference type="SAM" id="MobiDB-lite"/>
    </source>
</evidence>
<reference evidence="12" key="1">
    <citation type="submission" date="2018-02" db="EMBL/GenBank/DDBJ databases">
        <title>Genome sequencing of Solimonas sp. HR-BB.</title>
        <authorList>
            <person name="Lee Y."/>
            <person name="Jeon C.O."/>
        </authorList>
    </citation>
    <scope>NUCLEOTIDE SEQUENCE [LARGE SCALE GENOMIC DNA]</scope>
    <source>
        <strain evidence="12">HR-U</strain>
    </source>
</reference>
<evidence type="ECO:0000313" key="11">
    <source>
        <dbReference type="EMBL" id="PQA53712.1"/>
    </source>
</evidence>
<dbReference type="SUPFAM" id="SSF50249">
    <property type="entry name" value="Nucleic acid-binding proteins"/>
    <property type="match status" value="4"/>
</dbReference>
<dbReference type="SMART" id="SM00955">
    <property type="entry name" value="RNB"/>
    <property type="match status" value="1"/>
</dbReference>
<feature type="compositionally biased region" description="Low complexity" evidence="9">
    <location>
        <begin position="781"/>
        <end position="795"/>
    </location>
</feature>
<keyword evidence="3 8" id="KW-0963">Cytoplasm</keyword>
<feature type="region of interest" description="Disordered" evidence="9">
    <location>
        <begin position="751"/>
        <end position="804"/>
    </location>
</feature>
<dbReference type="PANTHER" id="PTHR23355">
    <property type="entry name" value="RIBONUCLEASE"/>
    <property type="match status" value="1"/>
</dbReference>
<dbReference type="CDD" id="cd04471">
    <property type="entry name" value="S1_RNase_R"/>
    <property type="match status" value="1"/>
</dbReference>
<dbReference type="Proteomes" id="UP000239590">
    <property type="component" value="Unassembled WGS sequence"/>
</dbReference>
<dbReference type="EC" id="3.1.13.1" evidence="8"/>
<feature type="region of interest" description="Disordered" evidence="9">
    <location>
        <begin position="402"/>
        <end position="423"/>
    </location>
</feature>
<evidence type="ECO:0000259" key="10">
    <source>
        <dbReference type="PROSITE" id="PS50126"/>
    </source>
</evidence>
<dbReference type="SMART" id="SM00316">
    <property type="entry name" value="S1"/>
    <property type="match status" value="1"/>
</dbReference>
<gene>
    <name evidence="8 11" type="primary">rnr</name>
    <name evidence="11" type="ORF">C5O19_23825</name>
</gene>
<dbReference type="GO" id="GO:0005829">
    <property type="term" value="C:cytosol"/>
    <property type="evidence" value="ECO:0007669"/>
    <property type="project" value="TreeGrafter"/>
</dbReference>
<dbReference type="Pfam" id="PF00575">
    <property type="entry name" value="S1"/>
    <property type="match status" value="1"/>
</dbReference>
<dbReference type="InterPro" id="IPR011129">
    <property type="entry name" value="CSD"/>
</dbReference>
<dbReference type="SMART" id="SM00357">
    <property type="entry name" value="CSP"/>
    <property type="match status" value="2"/>
</dbReference>
<dbReference type="HAMAP" id="MF_01895">
    <property type="entry name" value="RNase_R"/>
    <property type="match status" value="1"/>
</dbReference>
<evidence type="ECO:0000256" key="1">
    <source>
        <dbReference type="ARBA" id="ARBA00001849"/>
    </source>
</evidence>
<keyword evidence="5 8" id="KW-0378">Hydrolase</keyword>
<comment type="function">
    <text evidence="8">3'-5' exoribonuclease that releases 5'-nucleoside monophosphates and is involved in maturation of structured RNAs.</text>
</comment>
<evidence type="ECO:0000256" key="5">
    <source>
        <dbReference type="ARBA" id="ARBA00022801"/>
    </source>
</evidence>
<dbReference type="RefSeq" id="WP_104715879.1">
    <property type="nucleotide sequence ID" value="NZ_PTRA01000008.1"/>
</dbReference>
<dbReference type="InterPro" id="IPR012340">
    <property type="entry name" value="NA-bd_OB-fold"/>
</dbReference>
<name>A0A2S7IF30_9BACT</name>
<dbReference type="OrthoDB" id="9764149at2"/>
<dbReference type="InterPro" id="IPR050180">
    <property type="entry name" value="RNR_Ribonuclease"/>
</dbReference>
<dbReference type="Pfam" id="PF08206">
    <property type="entry name" value="OB_RNB"/>
    <property type="match status" value="1"/>
</dbReference>
<keyword evidence="6 8" id="KW-0269">Exonuclease</keyword>
<dbReference type="InterPro" id="IPR040476">
    <property type="entry name" value="CSD2"/>
</dbReference>
<dbReference type="GO" id="GO:0008859">
    <property type="term" value="F:exoribonuclease II activity"/>
    <property type="evidence" value="ECO:0007669"/>
    <property type="project" value="UniProtKB-UniRule"/>
</dbReference>
<dbReference type="AlphaFoldDB" id="A0A2S7IF30"/>
<organism evidence="11 12">
    <name type="scientific">Siphonobacter curvatus</name>
    <dbReference type="NCBI Taxonomy" id="2094562"/>
    <lineage>
        <taxon>Bacteria</taxon>
        <taxon>Pseudomonadati</taxon>
        <taxon>Bacteroidota</taxon>
        <taxon>Cytophagia</taxon>
        <taxon>Cytophagales</taxon>
        <taxon>Cytophagaceae</taxon>
        <taxon>Siphonobacter</taxon>
    </lineage>
</organism>
<evidence type="ECO:0000256" key="7">
    <source>
        <dbReference type="ARBA" id="ARBA00022884"/>
    </source>
</evidence>
<dbReference type="EMBL" id="PTRA01000008">
    <property type="protein sequence ID" value="PQA53712.1"/>
    <property type="molecule type" value="Genomic_DNA"/>
</dbReference>
<sequence length="804" mass="92363">MKKNSKEKHTASKEERFITQLKAEIHSFFDINYNESFTISELCDRMDVRGKSLREIYRLMIEELHEDGKLLLENGKYQIDTGLKFRTGRLEHVNKNFGFVVLDNAQEGEADVYVPTENLNTALDGDQVKISVWKGSRRSNYRPEGEVLEVVQRIRKELVGTFEQMSPKYGFVYPDNRRVYNSFFVRSEDFNGVQDGQKVIVEITKFPAEGQRAEGKVKIVLGDAGDNDTEMHAILAEFGLPNEFPAQVDAEANAISEKIQVKEIKKRRDFRPITTFTIDPADAKDFDDALSIEYLDNGNIRVGVHIADVTHYIQPNTELEKEAYMRATSVYLVDRTVPMLPEKLSNNLCSLRPNEDKLTFSAVFELDNQARIKEEWFGRTIIHSDRRFSYEEAQELLETQVTPDTEAEMQPQEPAKGRKKKATALPPTTNFTQHLHVLNDLAKKLRDERFRKGAVNFETVEVKFRLDENGKPLEVYQKVRKDAHKLIEEFMLLANKRVAEFVFNLRKEEPRNTMVYRIHEAPDKDRLKTFADFALRFGYQVNVEGNISSSLNNMMTAVEGKPEQNLMENLAIRTMAKARYSTEEIGHFGLAFSHYSHFTSPIRRYPDMMAHRLLQHYLDGKESPNKNEFEGRCKHSSEREKMAAEAERASIKYKQVEFMQTREGEVFTGMVSGVTEFGVFVEIKETASEGMVRLSELKDDYYELDEANYRLIGQRSGRIINFGDMVQVKVKEANLSRRTIDLELLGIMSTGEAPRMKPLPRSTGRSGRNENRSGGGRKSSSRGNDSSRRNGNSGKSETKGRKRR</sequence>
<dbReference type="InterPro" id="IPR001900">
    <property type="entry name" value="RNase_II/R"/>
</dbReference>
<dbReference type="InterPro" id="IPR022966">
    <property type="entry name" value="RNase_II/R_CS"/>
</dbReference>
<dbReference type="PROSITE" id="PS01175">
    <property type="entry name" value="RIBONUCLEASE_II"/>
    <property type="match status" value="1"/>
</dbReference>
<dbReference type="InterPro" id="IPR004476">
    <property type="entry name" value="RNase_II/RNase_R"/>
</dbReference>
<dbReference type="Gene3D" id="2.40.50.140">
    <property type="entry name" value="Nucleic acid-binding proteins"/>
    <property type="match status" value="3"/>
</dbReference>
<dbReference type="PROSITE" id="PS50126">
    <property type="entry name" value="S1"/>
    <property type="match status" value="1"/>
</dbReference>